<evidence type="ECO:0000313" key="2">
    <source>
        <dbReference type="Proteomes" id="UP000254737"/>
    </source>
</evidence>
<reference evidence="1 2" key="1">
    <citation type="submission" date="2018-06" db="EMBL/GenBank/DDBJ databases">
        <authorList>
            <consortium name="Pathogen Informatics"/>
            <person name="Doyle S."/>
        </authorList>
    </citation>
    <scope>NUCLEOTIDE SEQUENCE [LARGE SCALE GENOMIC DNA]</scope>
    <source>
        <strain evidence="1 2">NCTC13456</strain>
    </source>
</reference>
<proteinExistence type="predicted"/>
<dbReference type="RefSeq" id="WP_114999374.1">
    <property type="nucleotide sequence ID" value="NZ_UFXS01000001.1"/>
</dbReference>
<dbReference type="InterPro" id="IPR005901">
    <property type="entry name" value="GLPGLI"/>
</dbReference>
<accession>A0A376G8F9</accession>
<evidence type="ECO:0000313" key="1">
    <source>
        <dbReference type="EMBL" id="STD54836.1"/>
    </source>
</evidence>
<gene>
    <name evidence="1" type="ORF">NCTC13456_01223</name>
</gene>
<dbReference type="PROSITE" id="PS51257">
    <property type="entry name" value="PROKAR_LIPOPROTEIN"/>
    <property type="match status" value="1"/>
</dbReference>
<dbReference type="Proteomes" id="UP000254737">
    <property type="component" value="Unassembled WGS sequence"/>
</dbReference>
<dbReference type="Pfam" id="PF09697">
    <property type="entry name" value="Porph_ging"/>
    <property type="match status" value="1"/>
</dbReference>
<dbReference type="EMBL" id="UFXS01000001">
    <property type="protein sequence ID" value="STD54836.1"/>
    <property type="molecule type" value="Genomic_DNA"/>
</dbReference>
<sequence length="274" mass="32157">MKYLIAMIALVATVLSCKKPSNYLIKYNFNFVPDSLNKSDIKVDEMILHTNKLGYTFLSNDLFITDTTDGNITDLIKNNKISINDLLQMKKSPNNDLRLYFRNDSNLYYIKSSVNRLNYSFEDNVPEISWKLLNEEKKINNYKVKKATTNLFGRTWEAWYTEDIPVSYGPYKFHGLPGLILDIKDSEGYFHFEPISIKENEDDVEYPIYRDFNKINSQKSEFVKYIKDYKDNPEVITGKTGENVKIDQEKNLKKKEELKKLNNSIERGLQFNIK</sequence>
<name>A0A376G8F9_9FLAO</name>
<dbReference type="AlphaFoldDB" id="A0A376G8F9"/>
<protein>
    <submittedName>
        <fullName evidence="1">GLPGLI family protein</fullName>
    </submittedName>
</protein>
<organism evidence="1 2">
    <name type="scientific">Empedobacter falsenii</name>
    <dbReference type="NCBI Taxonomy" id="343874"/>
    <lineage>
        <taxon>Bacteria</taxon>
        <taxon>Pseudomonadati</taxon>
        <taxon>Bacteroidota</taxon>
        <taxon>Flavobacteriia</taxon>
        <taxon>Flavobacteriales</taxon>
        <taxon>Weeksellaceae</taxon>
        <taxon>Empedobacter</taxon>
    </lineage>
</organism>
<dbReference type="NCBIfam" id="TIGR01200">
    <property type="entry name" value="GLPGLI"/>
    <property type="match status" value="1"/>
</dbReference>